<evidence type="ECO:0000256" key="2">
    <source>
        <dbReference type="SAM" id="MobiDB-lite"/>
    </source>
</evidence>
<dbReference type="EMBL" id="CARXXK010000002">
    <property type="protein sequence ID" value="CAI6356514.1"/>
    <property type="molecule type" value="Genomic_DNA"/>
</dbReference>
<feature type="region of interest" description="Disordered" evidence="2">
    <location>
        <begin position="151"/>
        <end position="186"/>
    </location>
</feature>
<name>A0AAV0WL66_9HEMI</name>
<evidence type="ECO:0000313" key="4">
    <source>
        <dbReference type="Proteomes" id="UP001160148"/>
    </source>
</evidence>
<dbReference type="Proteomes" id="UP001160148">
    <property type="component" value="Unassembled WGS sequence"/>
</dbReference>
<feature type="coiled-coil region" evidence="1">
    <location>
        <begin position="11"/>
        <end position="48"/>
    </location>
</feature>
<gene>
    <name evidence="3" type="ORF">MEUPH1_LOCUS12241</name>
</gene>
<organism evidence="3 4">
    <name type="scientific">Macrosiphum euphorbiae</name>
    <name type="common">potato aphid</name>
    <dbReference type="NCBI Taxonomy" id="13131"/>
    <lineage>
        <taxon>Eukaryota</taxon>
        <taxon>Metazoa</taxon>
        <taxon>Ecdysozoa</taxon>
        <taxon>Arthropoda</taxon>
        <taxon>Hexapoda</taxon>
        <taxon>Insecta</taxon>
        <taxon>Pterygota</taxon>
        <taxon>Neoptera</taxon>
        <taxon>Paraneoptera</taxon>
        <taxon>Hemiptera</taxon>
        <taxon>Sternorrhyncha</taxon>
        <taxon>Aphidomorpha</taxon>
        <taxon>Aphidoidea</taxon>
        <taxon>Aphididae</taxon>
        <taxon>Macrosiphini</taxon>
        <taxon>Macrosiphum</taxon>
    </lineage>
</organism>
<feature type="coiled-coil region" evidence="1">
    <location>
        <begin position="75"/>
        <end position="151"/>
    </location>
</feature>
<evidence type="ECO:0000313" key="3">
    <source>
        <dbReference type="EMBL" id="CAI6356514.1"/>
    </source>
</evidence>
<feature type="compositionally biased region" description="Polar residues" evidence="2">
    <location>
        <begin position="166"/>
        <end position="178"/>
    </location>
</feature>
<proteinExistence type="predicted"/>
<dbReference type="AlphaFoldDB" id="A0AAV0WL66"/>
<evidence type="ECO:0000256" key="1">
    <source>
        <dbReference type="SAM" id="Coils"/>
    </source>
</evidence>
<reference evidence="3 4" key="1">
    <citation type="submission" date="2023-01" db="EMBL/GenBank/DDBJ databases">
        <authorList>
            <person name="Whitehead M."/>
        </authorList>
    </citation>
    <scope>NUCLEOTIDE SEQUENCE [LARGE SCALE GENOMIC DNA]</scope>
</reference>
<keyword evidence="4" id="KW-1185">Reference proteome</keyword>
<comment type="caution">
    <text evidence="3">The sequence shown here is derived from an EMBL/GenBank/DDBJ whole genome shotgun (WGS) entry which is preliminary data.</text>
</comment>
<protein>
    <submittedName>
        <fullName evidence="3">Uncharacterized protein</fullName>
    </submittedName>
</protein>
<accession>A0AAV0WL66</accession>
<keyword evidence="1" id="KW-0175">Coiled coil</keyword>
<sequence length="201" mass="23348">MSNSNEIEENFETLKDLSATMSKAIEELEQQQSKLEKDNKRLNETNDMLLEITKKQRLMVGSSKESREDITNRYRKSIYKKLADLEKQLKENQTAFMDDFVFDENDPKLMLKLKVRIYSLVEENKSLRDQLQDFQNMYDRLMAEIRAMNSKNAKTQTANNQQQGNSAMYASPTTTSSLDQDDLQPLQVNVIDSDVEGLKDK</sequence>
<feature type="compositionally biased region" description="Low complexity" evidence="2">
    <location>
        <begin position="151"/>
        <end position="165"/>
    </location>
</feature>